<dbReference type="PANTHER" id="PTHR38937">
    <property type="entry name" value="MEMBRANE PROTEIN OF ER BODY-LIKE PROTEIN"/>
    <property type="match status" value="1"/>
</dbReference>
<evidence type="ECO:0000256" key="2">
    <source>
        <dbReference type="SAM" id="Phobius"/>
    </source>
</evidence>
<feature type="transmembrane region" description="Helical" evidence="2">
    <location>
        <begin position="530"/>
        <end position="549"/>
    </location>
</feature>
<dbReference type="InterPro" id="IPR052843">
    <property type="entry name" value="ER_body_metal_sequester"/>
</dbReference>
<evidence type="ECO:0000313" key="4">
    <source>
        <dbReference type="Proteomes" id="UP001386955"/>
    </source>
</evidence>
<evidence type="ECO:0008006" key="5">
    <source>
        <dbReference type="Google" id="ProtNLM"/>
    </source>
</evidence>
<feature type="transmembrane region" description="Helical" evidence="2">
    <location>
        <begin position="499"/>
        <end position="518"/>
    </location>
</feature>
<dbReference type="PANTHER" id="PTHR38937:SF2">
    <property type="entry name" value="MEMBRANE PROTEIN OF ER BODY-LIKE PROTEIN ISOFORM X1"/>
    <property type="match status" value="1"/>
</dbReference>
<keyword evidence="2" id="KW-1133">Transmembrane helix</keyword>
<dbReference type="AlphaFoldDB" id="A0AAN9S4I3"/>
<name>A0AAN9S4I3_PSOTE</name>
<organism evidence="3 4">
    <name type="scientific">Psophocarpus tetragonolobus</name>
    <name type="common">Winged bean</name>
    <name type="synonym">Dolichos tetragonolobus</name>
    <dbReference type="NCBI Taxonomy" id="3891"/>
    <lineage>
        <taxon>Eukaryota</taxon>
        <taxon>Viridiplantae</taxon>
        <taxon>Streptophyta</taxon>
        <taxon>Embryophyta</taxon>
        <taxon>Tracheophyta</taxon>
        <taxon>Spermatophyta</taxon>
        <taxon>Magnoliopsida</taxon>
        <taxon>eudicotyledons</taxon>
        <taxon>Gunneridae</taxon>
        <taxon>Pentapetalae</taxon>
        <taxon>rosids</taxon>
        <taxon>fabids</taxon>
        <taxon>Fabales</taxon>
        <taxon>Fabaceae</taxon>
        <taxon>Papilionoideae</taxon>
        <taxon>50 kb inversion clade</taxon>
        <taxon>NPAAA clade</taxon>
        <taxon>indigoferoid/millettioid clade</taxon>
        <taxon>Phaseoleae</taxon>
        <taxon>Psophocarpus</taxon>
    </lineage>
</organism>
<comment type="caution">
    <text evidence="3">The sequence shown here is derived from an EMBL/GenBank/DDBJ whole genome shotgun (WGS) entry which is preliminary data.</text>
</comment>
<sequence length="588" mass="63498">MDSETLMLQTNVKGEFWKQDPAQLDAGGDIKVPDITVYGWKETTLRRCGTLGDLIAPVCKTMIPERMMSGGNGQQEGKEQTYDNSNSDPVKLYFNPSDSFMYITNGPAIGIAMSATEDVREVYLKNMFTVPPNHGFYCPKCKVCIDKVLYCTTQKVDKGVPHWDPPISDFPSGPWQPQNIIHTEGPSISGFPSPPPHINGHVLEVPPIGGPTVTGDDGVVQGDHQGTECLVRCSTCFSFVVQKGKEFITRLVSCGPSESPDSGSVQIIIPVPDPGAVATTSPQPGSSKGWEILKSIVYGGLAELLASLSVVTSAASADSTTFTALLAAQQSKDETHRQSLRCSPPVAATRAARCQSLKLAISRRVARRSPPVVALAASRRTVIASCVERPNSPPVSAANLRRLSPPEIVSIITLSIANLIGGLSVLGHHLRDLKSSKTREQGSEETSTQDDKYYELLGDRNNFYLHAFFAILSFTIFGLVPPIAYGFSFRESNDKDLKLAAVAIASLICITLLAIAKAHIQKPNNTYKTYFKTVAFYVTSGVLASLLTYEAGAMVNKLVKQLGWFEPKSKFGLALSGVSVENFGLGSY</sequence>
<proteinExistence type="predicted"/>
<accession>A0AAN9S4I3</accession>
<feature type="region of interest" description="Disordered" evidence="1">
    <location>
        <begin position="66"/>
        <end position="86"/>
    </location>
</feature>
<gene>
    <name evidence="3" type="ORF">VNO78_24326</name>
</gene>
<dbReference type="EMBL" id="JAYMYS010000006">
    <property type="protein sequence ID" value="KAK7389365.1"/>
    <property type="molecule type" value="Genomic_DNA"/>
</dbReference>
<keyword evidence="4" id="KW-1185">Reference proteome</keyword>
<dbReference type="Proteomes" id="UP001386955">
    <property type="component" value="Unassembled WGS sequence"/>
</dbReference>
<keyword evidence="2" id="KW-0812">Transmembrane</keyword>
<feature type="transmembrane region" description="Helical" evidence="2">
    <location>
        <begin position="408"/>
        <end position="427"/>
    </location>
</feature>
<evidence type="ECO:0000256" key="1">
    <source>
        <dbReference type="SAM" id="MobiDB-lite"/>
    </source>
</evidence>
<reference evidence="3 4" key="1">
    <citation type="submission" date="2024-01" db="EMBL/GenBank/DDBJ databases">
        <title>The genomes of 5 underutilized Papilionoideae crops provide insights into root nodulation and disease resistanc.</title>
        <authorList>
            <person name="Jiang F."/>
        </authorList>
    </citation>
    <scope>NUCLEOTIDE SEQUENCE [LARGE SCALE GENOMIC DNA]</scope>
    <source>
        <strain evidence="3">DUOXIRENSHENG_FW03</strain>
        <tissue evidence="3">Leaves</tissue>
    </source>
</reference>
<feature type="transmembrane region" description="Helical" evidence="2">
    <location>
        <begin position="463"/>
        <end position="487"/>
    </location>
</feature>
<protein>
    <recommendedName>
        <fullName evidence="5">Membrane protein of ER body-like protein</fullName>
    </recommendedName>
</protein>
<evidence type="ECO:0000313" key="3">
    <source>
        <dbReference type="EMBL" id="KAK7389365.1"/>
    </source>
</evidence>
<keyword evidence="2" id="KW-0472">Membrane</keyword>